<dbReference type="EMBL" id="OFSP01000001">
    <property type="protein sequence ID" value="SOY39778.1"/>
    <property type="molecule type" value="Genomic_DNA"/>
</dbReference>
<sequence length="334" mass="36679">MSTDFPIDATRPIALRAVRGFHVGGRPVDVVDLPHRQLATVPGVQPRVSNPNGRYQVGQLYVQQFALAAPMARYPLLMWHGGGMTGATWECTPDGRPGWHDYFMRKGYDTFVSDAVERGRASWAPACLVSEMPEHRTLEQAWDIFRFGPVEGYDAANGKRQPFQGQRFPVHALDQLAKQFVARWTSTGGMALDAYVELIRRVGPCTILAHSEGGRLAQHAALSVPELVKGLILVEPAGAPSAAVEDASRLRGIPHCVLWGDYIPQNSLWTIYRRQVDEWLAAVQHAGAEVTELDLPAMGIRGNSHLPMMDDNNIHIAGLVHEWVDRAAEGGGVG</sequence>
<dbReference type="RefSeq" id="WP_116335770.1">
    <property type="nucleotide sequence ID" value="NZ_LT976856.1"/>
</dbReference>
<accession>A0A375B7X2</accession>
<comment type="caution">
    <text evidence="1">The sequence shown here is derived from an EMBL/GenBank/DDBJ whole genome shotgun (WGS) entry which is preliminary data.</text>
</comment>
<evidence type="ECO:0008006" key="2">
    <source>
        <dbReference type="Google" id="ProtNLM"/>
    </source>
</evidence>
<dbReference type="InterPro" id="IPR029058">
    <property type="entry name" value="AB_hydrolase_fold"/>
</dbReference>
<evidence type="ECO:0000313" key="1">
    <source>
        <dbReference type="EMBL" id="SOY39778.1"/>
    </source>
</evidence>
<gene>
    <name evidence="1" type="ORF">CBM2589_B10059</name>
</gene>
<proteinExistence type="predicted"/>
<name>A0A375B7X2_9BURK</name>
<organism evidence="1">
    <name type="scientific">Cupriavidus taiwanensis</name>
    <dbReference type="NCBI Taxonomy" id="164546"/>
    <lineage>
        <taxon>Bacteria</taxon>
        <taxon>Pseudomonadati</taxon>
        <taxon>Pseudomonadota</taxon>
        <taxon>Betaproteobacteria</taxon>
        <taxon>Burkholderiales</taxon>
        <taxon>Burkholderiaceae</taxon>
        <taxon>Cupriavidus</taxon>
    </lineage>
</organism>
<dbReference type="Gene3D" id="3.40.50.1820">
    <property type="entry name" value="alpha/beta hydrolase"/>
    <property type="match status" value="1"/>
</dbReference>
<protein>
    <recommendedName>
        <fullName evidence="2">Esterase</fullName>
    </recommendedName>
</protein>
<dbReference type="PANTHER" id="PTHR43194">
    <property type="entry name" value="HYDROLASE ALPHA/BETA FOLD FAMILY"/>
    <property type="match status" value="1"/>
</dbReference>
<reference evidence="1" key="1">
    <citation type="submission" date="2018-01" db="EMBL/GenBank/DDBJ databases">
        <authorList>
            <person name="Clerissi C."/>
        </authorList>
    </citation>
    <scope>NUCLEOTIDE SEQUENCE</scope>
    <source>
        <strain evidence="1">Cupriavidus taiwanensis STM 3521</strain>
    </source>
</reference>
<dbReference type="Proteomes" id="UP000256297">
    <property type="component" value="Chromosome CBM2589_b"/>
</dbReference>
<dbReference type="SUPFAM" id="SSF53474">
    <property type="entry name" value="alpha/beta-Hydrolases"/>
    <property type="match status" value="1"/>
</dbReference>
<dbReference type="AlphaFoldDB" id="A0A375B7X2"/>
<dbReference type="PANTHER" id="PTHR43194:SF5">
    <property type="entry name" value="PIMELOYL-[ACYL-CARRIER PROTEIN] METHYL ESTER ESTERASE"/>
    <property type="match status" value="1"/>
</dbReference>
<dbReference type="InterPro" id="IPR050228">
    <property type="entry name" value="Carboxylesterase_BioH"/>
</dbReference>